<feature type="compositionally biased region" description="Basic and acidic residues" evidence="2">
    <location>
        <begin position="289"/>
        <end position="302"/>
    </location>
</feature>
<evidence type="ECO:0000313" key="3">
    <source>
        <dbReference type="EnsemblMetazoa" id="XP_003727403"/>
    </source>
</evidence>
<dbReference type="Proteomes" id="UP000007110">
    <property type="component" value="Unassembled WGS sequence"/>
</dbReference>
<dbReference type="KEGG" id="spu:100888029"/>
<keyword evidence="4" id="KW-1185">Reference proteome</keyword>
<feature type="coiled-coil region" evidence="1">
    <location>
        <begin position="79"/>
        <end position="110"/>
    </location>
</feature>
<protein>
    <submittedName>
        <fullName evidence="3">Uncharacterized protein</fullName>
    </submittedName>
</protein>
<evidence type="ECO:0000256" key="2">
    <source>
        <dbReference type="SAM" id="MobiDB-lite"/>
    </source>
</evidence>
<feature type="compositionally biased region" description="Basic and acidic residues" evidence="2">
    <location>
        <begin position="14"/>
        <end position="26"/>
    </location>
</feature>
<keyword evidence="1" id="KW-0175">Coiled coil</keyword>
<proteinExistence type="predicted"/>
<reference evidence="4" key="1">
    <citation type="submission" date="2015-02" db="EMBL/GenBank/DDBJ databases">
        <title>Genome sequencing for Strongylocentrotus purpuratus.</title>
        <authorList>
            <person name="Murali S."/>
            <person name="Liu Y."/>
            <person name="Vee V."/>
            <person name="English A."/>
            <person name="Wang M."/>
            <person name="Skinner E."/>
            <person name="Han Y."/>
            <person name="Muzny D.M."/>
            <person name="Worley K.C."/>
            <person name="Gibbs R.A."/>
        </authorList>
    </citation>
    <scope>NUCLEOTIDE SEQUENCE</scope>
</reference>
<evidence type="ECO:0000256" key="1">
    <source>
        <dbReference type="SAM" id="Coils"/>
    </source>
</evidence>
<reference evidence="3" key="2">
    <citation type="submission" date="2021-01" db="UniProtKB">
        <authorList>
            <consortium name="EnsemblMetazoa"/>
        </authorList>
    </citation>
    <scope>IDENTIFICATION</scope>
</reference>
<dbReference type="OMA" id="MESYNGR"/>
<dbReference type="OrthoDB" id="10035172at2759"/>
<dbReference type="EnsemblMetazoa" id="XM_003727355">
    <property type="protein sequence ID" value="XP_003727403"/>
    <property type="gene ID" value="LOC100888029"/>
</dbReference>
<sequence length="367" mass="41840">MMVLEQASRPATKQHGEADNTQDGHGKERKGRNSGDILARRRFENIRKHSARTRHRTGIINNGEKNRLTIAEKQMAKAHKMAEARVHRLQEQLKRELHEMEAGRRALRRRSICVSDEDRDKDRHDLTKYCQRGRYLYAMRNEMKTQKVDMESYNGRLEKAKKMLQPAKRNSTLAMDRGKLLGLAPANSYLQVGRRISVVEAPPAAKLLAFQDSDDEDEDDMEEITKTMPVKIRLEKKDIRARSLSSTKTPPPFDVNQLRKEFGPEMRKALESLMMDDPSVMLAMPVSRETTRGSRRDLESHGPLDQIAYANRPSERSQLDTQPDKVGDIGKLKLPPVQAEKSLVGRVPKNHKVPAAVKPLLSTVTET</sequence>
<dbReference type="GeneID" id="100888029"/>
<dbReference type="RefSeq" id="XP_003727403.1">
    <property type="nucleotide sequence ID" value="XM_003727355.3"/>
</dbReference>
<accession>A0A7M7GHE1</accession>
<dbReference type="AlphaFoldDB" id="A0A7M7GHE1"/>
<organism evidence="3 4">
    <name type="scientific">Strongylocentrotus purpuratus</name>
    <name type="common">Purple sea urchin</name>
    <dbReference type="NCBI Taxonomy" id="7668"/>
    <lineage>
        <taxon>Eukaryota</taxon>
        <taxon>Metazoa</taxon>
        <taxon>Echinodermata</taxon>
        <taxon>Eleutherozoa</taxon>
        <taxon>Echinozoa</taxon>
        <taxon>Echinoidea</taxon>
        <taxon>Euechinoidea</taxon>
        <taxon>Echinacea</taxon>
        <taxon>Camarodonta</taxon>
        <taxon>Echinidea</taxon>
        <taxon>Strongylocentrotidae</taxon>
        <taxon>Strongylocentrotus</taxon>
    </lineage>
</organism>
<dbReference type="InParanoid" id="A0A7M7GHE1"/>
<feature type="compositionally biased region" description="Basic and acidic residues" evidence="2">
    <location>
        <begin position="313"/>
        <end position="331"/>
    </location>
</feature>
<evidence type="ECO:0000313" key="4">
    <source>
        <dbReference type="Proteomes" id="UP000007110"/>
    </source>
</evidence>
<name>A0A7M7GHE1_STRPU</name>
<feature type="region of interest" description="Disordered" evidence="2">
    <location>
        <begin position="1"/>
        <end position="37"/>
    </location>
</feature>
<feature type="region of interest" description="Disordered" evidence="2">
    <location>
        <begin position="288"/>
        <end position="333"/>
    </location>
</feature>